<feature type="transmembrane region" description="Helical" evidence="6">
    <location>
        <begin position="808"/>
        <end position="826"/>
    </location>
</feature>
<evidence type="ECO:0008006" key="9">
    <source>
        <dbReference type="Google" id="ProtNLM"/>
    </source>
</evidence>
<evidence type="ECO:0000256" key="1">
    <source>
        <dbReference type="ARBA" id="ARBA00004141"/>
    </source>
</evidence>
<evidence type="ECO:0000313" key="8">
    <source>
        <dbReference type="Proteomes" id="UP001159042"/>
    </source>
</evidence>
<evidence type="ECO:0000313" key="7">
    <source>
        <dbReference type="EMBL" id="KAJ8925909.1"/>
    </source>
</evidence>
<proteinExistence type="inferred from homology"/>
<feature type="transmembrane region" description="Helical" evidence="6">
    <location>
        <begin position="168"/>
        <end position="187"/>
    </location>
</feature>
<keyword evidence="8" id="KW-1185">Reference proteome</keyword>
<dbReference type="GO" id="GO:0016020">
    <property type="term" value="C:membrane"/>
    <property type="evidence" value="ECO:0007669"/>
    <property type="project" value="UniProtKB-SubCell"/>
</dbReference>
<evidence type="ECO:0000256" key="3">
    <source>
        <dbReference type="ARBA" id="ARBA00022692"/>
    </source>
</evidence>
<feature type="transmembrane region" description="Helical" evidence="6">
    <location>
        <begin position="538"/>
        <end position="560"/>
    </location>
</feature>
<feature type="transmembrane region" description="Helical" evidence="6">
    <location>
        <begin position="777"/>
        <end position="796"/>
    </location>
</feature>
<comment type="caution">
    <text evidence="7">The sequence shown here is derived from an EMBL/GenBank/DDBJ whole genome shotgun (WGS) entry which is preliminary data.</text>
</comment>
<dbReference type="Pfam" id="PF01594">
    <property type="entry name" value="AI-2E_transport"/>
    <property type="match status" value="1"/>
</dbReference>
<dbReference type="InterPro" id="IPR002549">
    <property type="entry name" value="AI-2E-like"/>
</dbReference>
<dbReference type="PANTHER" id="PTHR21716">
    <property type="entry name" value="TRANSMEMBRANE PROTEIN"/>
    <property type="match status" value="1"/>
</dbReference>
<dbReference type="EMBL" id="JANEYG010000001">
    <property type="protein sequence ID" value="KAJ8925909.1"/>
    <property type="molecule type" value="Genomic_DNA"/>
</dbReference>
<dbReference type="Proteomes" id="UP001159042">
    <property type="component" value="Unassembled WGS sequence"/>
</dbReference>
<feature type="transmembrane region" description="Helical" evidence="6">
    <location>
        <begin position="464"/>
        <end position="483"/>
    </location>
</feature>
<feature type="transmembrane region" description="Helical" evidence="6">
    <location>
        <begin position="194"/>
        <end position="213"/>
    </location>
</feature>
<gene>
    <name evidence="7" type="ORF">NQ315_009761</name>
</gene>
<dbReference type="PANTHER" id="PTHR21716:SF4">
    <property type="entry name" value="TRANSMEMBRANE PROTEIN 245"/>
    <property type="match status" value="1"/>
</dbReference>
<comment type="subcellular location">
    <subcellularLocation>
        <location evidence="1">Membrane</location>
        <topology evidence="1">Multi-pass membrane protein</topology>
    </subcellularLocation>
</comment>
<evidence type="ECO:0000256" key="2">
    <source>
        <dbReference type="ARBA" id="ARBA00009773"/>
    </source>
</evidence>
<evidence type="ECO:0000256" key="6">
    <source>
        <dbReference type="SAM" id="Phobius"/>
    </source>
</evidence>
<feature type="transmembrane region" description="Helical" evidence="6">
    <location>
        <begin position="436"/>
        <end position="452"/>
    </location>
</feature>
<evidence type="ECO:0000256" key="5">
    <source>
        <dbReference type="ARBA" id="ARBA00023136"/>
    </source>
</evidence>
<keyword evidence="3 6" id="KW-0812">Transmembrane</keyword>
<evidence type="ECO:0000256" key="4">
    <source>
        <dbReference type="ARBA" id="ARBA00022989"/>
    </source>
</evidence>
<comment type="similarity">
    <text evidence="2">Belongs to the autoinducer-2 exporter (AI-2E) (TC 2.A.86) family.</text>
</comment>
<feature type="transmembrane region" description="Helical" evidence="6">
    <location>
        <begin position="28"/>
        <end position="49"/>
    </location>
</feature>
<feature type="transmembrane region" description="Helical" evidence="6">
    <location>
        <begin position="878"/>
        <end position="909"/>
    </location>
</feature>
<feature type="transmembrane region" description="Helical" evidence="6">
    <location>
        <begin position="846"/>
        <end position="866"/>
    </location>
</feature>
<feature type="transmembrane region" description="Helical" evidence="6">
    <location>
        <begin position="219"/>
        <end position="238"/>
    </location>
</feature>
<organism evidence="7 8">
    <name type="scientific">Exocentrus adspersus</name>
    <dbReference type="NCBI Taxonomy" id="1586481"/>
    <lineage>
        <taxon>Eukaryota</taxon>
        <taxon>Metazoa</taxon>
        <taxon>Ecdysozoa</taxon>
        <taxon>Arthropoda</taxon>
        <taxon>Hexapoda</taxon>
        <taxon>Insecta</taxon>
        <taxon>Pterygota</taxon>
        <taxon>Neoptera</taxon>
        <taxon>Endopterygota</taxon>
        <taxon>Coleoptera</taxon>
        <taxon>Polyphaga</taxon>
        <taxon>Cucujiformia</taxon>
        <taxon>Chrysomeloidea</taxon>
        <taxon>Cerambycidae</taxon>
        <taxon>Lamiinae</taxon>
        <taxon>Acanthocinini</taxon>
        <taxon>Exocentrus</taxon>
    </lineage>
</organism>
<sequence>MDHRSPLESIFSVIGGLPQGHDKPVKHALYNAVALFLLFLCCAAGYALYMILEPFIKPLIWAVLVGSALHPLKRSLRDRFQTWFETLEVTNTPVVFGIILFPINIMNDLSEFIGECLYKRIKIIIGVCVLIPVIHIVYYYTPNIVTTVVWKILTYSFRSLNFFLDNSTVWLVSIILVGYISVVFLVWKPENNTKFHYASIIIWLLCSCCLSQQFGYLQLPVFVVLQVVFFGGFVSEVYEIHETMSNTGHPISIMESLSLAFHDKGVDLDIGDSEGGDKSETVEALEIKKEEGDAMSLEPKPGVKFSEITENIESGNGDFSATAKLIKKEKDPWSLELFDDKEPIARSESELGNTSVLITNQGIHLIQQPKTATISEILNKPQVIGKEAKLKRSLSQPQFSYVGKLRKSNILRLGRKLSLTHSNSSLVDTETYESTFYLYSALWACIVMLFWKNVMLLPLLPVPILYYVIKHLGLYLGFWSYLYDKFQVVFKMLRAWCEQRHDALVPVPIRGLYRVVHKVNVMLTTAVKDSIDTVASCVVIFGLIVFLICASVFIVLQIYAEAIMMVQMTGNVINQTVVHNPELRQMLPPAWDDTVDSILDNAYQYGREGISKTVRSMMSDVDSAKSQKLESQVLELWDRVYQSWMASNDSNGPKVTEDAVRTSWENFISDITKSPEMFNLSAILDFAKQNIGTLISLLESVWGIVKGNISLILGSFSTFLSVILGGGTAVLNFILNVVVFLTTLFYLLNSSGDLYKPVELLTKFSPSGRRLGHALEGAVNGVFTASFKMAAFYGMWTWFIHNLFGAKIVYLPSAFAAILGAVPFLGTYWACVPAVLDLWLAQDRTISAILFAAFQFLPTSVVDTTIYKEIKGGGHPYLTGLAIAGGIFCLGVEGAIIGPMLLCGLYVAIDLSSSLFKESPSEESLNLRLRHLPDNN</sequence>
<accession>A0AAV8WHF2</accession>
<keyword evidence="5 6" id="KW-0472">Membrane</keyword>
<dbReference type="AlphaFoldDB" id="A0AAV8WHF2"/>
<reference evidence="7 8" key="1">
    <citation type="journal article" date="2023" name="Insect Mol. Biol.">
        <title>Genome sequencing provides insights into the evolution of gene families encoding plant cell wall-degrading enzymes in longhorned beetles.</title>
        <authorList>
            <person name="Shin N.R."/>
            <person name="Okamura Y."/>
            <person name="Kirsch R."/>
            <person name="Pauchet Y."/>
        </authorList>
    </citation>
    <scope>NUCLEOTIDE SEQUENCE [LARGE SCALE GENOMIC DNA]</scope>
    <source>
        <strain evidence="7">EAD_L_NR</strain>
    </source>
</reference>
<keyword evidence="4 6" id="KW-1133">Transmembrane helix</keyword>
<feature type="transmembrane region" description="Helical" evidence="6">
    <location>
        <begin position="123"/>
        <end position="141"/>
    </location>
</feature>
<protein>
    <recommendedName>
        <fullName evidence="9">Transmembrane protein 245</fullName>
    </recommendedName>
</protein>
<feature type="transmembrane region" description="Helical" evidence="6">
    <location>
        <begin position="730"/>
        <end position="748"/>
    </location>
</feature>
<name>A0AAV8WHF2_9CUCU</name>